<keyword evidence="3" id="KW-1185">Reference proteome</keyword>
<organism evidence="2 3">
    <name type="scientific">Trichomonascus ciferrii</name>
    <dbReference type="NCBI Taxonomy" id="44093"/>
    <lineage>
        <taxon>Eukaryota</taxon>
        <taxon>Fungi</taxon>
        <taxon>Dikarya</taxon>
        <taxon>Ascomycota</taxon>
        <taxon>Saccharomycotina</taxon>
        <taxon>Dipodascomycetes</taxon>
        <taxon>Dipodascales</taxon>
        <taxon>Trichomonascaceae</taxon>
        <taxon>Trichomonascus</taxon>
        <taxon>Trichomonascus ciferrii complex</taxon>
    </lineage>
</organism>
<dbReference type="Proteomes" id="UP000761534">
    <property type="component" value="Unassembled WGS sequence"/>
</dbReference>
<accession>A0A642V389</accession>
<evidence type="ECO:0000313" key="2">
    <source>
        <dbReference type="EMBL" id="KAA8911981.1"/>
    </source>
</evidence>
<name>A0A642V389_9ASCO</name>
<dbReference type="EMBL" id="SWFS01000267">
    <property type="protein sequence ID" value="KAA8911981.1"/>
    <property type="molecule type" value="Genomic_DNA"/>
</dbReference>
<evidence type="ECO:0000256" key="1">
    <source>
        <dbReference type="SAM" id="MobiDB-lite"/>
    </source>
</evidence>
<proteinExistence type="predicted"/>
<comment type="caution">
    <text evidence="2">The sequence shown here is derived from an EMBL/GenBank/DDBJ whole genome shotgun (WGS) entry which is preliminary data.</text>
</comment>
<gene>
    <name evidence="2" type="ORF">TRICI_003667</name>
</gene>
<evidence type="ECO:0000313" key="3">
    <source>
        <dbReference type="Proteomes" id="UP000761534"/>
    </source>
</evidence>
<dbReference type="AlphaFoldDB" id="A0A642V389"/>
<reference evidence="2" key="1">
    <citation type="journal article" date="2019" name="G3 (Bethesda)">
        <title>Genome Assemblies of Two Rare Opportunistic Yeast Pathogens: Diutina rugosa (syn. Candida rugosa) and Trichomonascus ciferrii (syn. Candida ciferrii).</title>
        <authorList>
            <person name="Mixao V."/>
            <person name="Saus E."/>
            <person name="Hansen A.P."/>
            <person name="Lass-Florl C."/>
            <person name="Gabaldon T."/>
        </authorList>
    </citation>
    <scope>NUCLEOTIDE SEQUENCE</scope>
    <source>
        <strain evidence="2">CBS 4856</strain>
    </source>
</reference>
<dbReference type="VEuPathDB" id="FungiDB:TRICI_003667"/>
<protein>
    <submittedName>
        <fullName evidence="2">Uncharacterized protein</fullName>
    </submittedName>
</protein>
<feature type="compositionally biased region" description="Basic residues" evidence="1">
    <location>
        <begin position="96"/>
        <end position="106"/>
    </location>
</feature>
<feature type="region of interest" description="Disordered" evidence="1">
    <location>
        <begin position="81"/>
        <end position="106"/>
    </location>
</feature>
<sequence>MRAQASTAILKLLERFLETVPKDHWPNVESNDAENGVNPNIWDSYPVNEPEKVVDWYRTQLDTRRNKEARSASDINAALYNRNDTTNMARPSPAKPSKRAREKYFF</sequence>